<keyword evidence="2" id="KW-1185">Reference proteome</keyword>
<name>A0A3E0U533_9GAMM</name>
<organism evidence="1 2">
    <name type="scientific">Thalassotalea euphylliae</name>
    <dbReference type="NCBI Taxonomy" id="1655234"/>
    <lineage>
        <taxon>Bacteria</taxon>
        <taxon>Pseudomonadati</taxon>
        <taxon>Pseudomonadota</taxon>
        <taxon>Gammaproteobacteria</taxon>
        <taxon>Alteromonadales</taxon>
        <taxon>Colwelliaceae</taxon>
        <taxon>Thalassotalea</taxon>
    </lineage>
</organism>
<protein>
    <submittedName>
        <fullName evidence="1">Uncharacterized protein</fullName>
    </submittedName>
</protein>
<evidence type="ECO:0000313" key="2">
    <source>
        <dbReference type="Proteomes" id="UP000256899"/>
    </source>
</evidence>
<proteinExistence type="predicted"/>
<accession>A0A3E0U533</accession>
<reference evidence="2" key="1">
    <citation type="submission" date="2018-08" db="EMBL/GenBank/DDBJ databases">
        <title>Thalassotalea euphylliae genome.</title>
        <authorList>
            <person name="Summers S."/>
            <person name="Rice S.A."/>
            <person name="Freckelton M.L."/>
            <person name="Nedved B.T."/>
            <person name="Hadfield M.G."/>
        </authorList>
    </citation>
    <scope>NUCLEOTIDE SEQUENCE [LARGE SCALE GENOMIC DNA]</scope>
    <source>
        <strain evidence="2">H3</strain>
    </source>
</reference>
<dbReference type="EMBL" id="QUOT01000001">
    <property type="protein sequence ID" value="REL31295.1"/>
    <property type="molecule type" value="Genomic_DNA"/>
</dbReference>
<evidence type="ECO:0000313" key="1">
    <source>
        <dbReference type="EMBL" id="REL31295.1"/>
    </source>
</evidence>
<dbReference type="Proteomes" id="UP000256899">
    <property type="component" value="Unassembled WGS sequence"/>
</dbReference>
<comment type="caution">
    <text evidence="1">The sequence shown here is derived from an EMBL/GenBank/DDBJ whole genome shotgun (WGS) entry which is preliminary data.</text>
</comment>
<sequence>MKLRLITLVVFYLYAISSVAIELIVKDDNDRGVKSVISLKHNNKTSDHGPTDENGQMEGLAQCQRGQKYHALPVLVQT</sequence>
<dbReference type="RefSeq" id="WP_116016014.1">
    <property type="nucleotide sequence ID" value="NZ_QUOT01000001.1"/>
</dbReference>
<dbReference type="AlphaFoldDB" id="A0A3E0U533"/>
<gene>
    <name evidence="1" type="ORF">DXX94_11555</name>
</gene>